<keyword evidence="2 3" id="KW-0802">TPR repeat</keyword>
<feature type="repeat" description="TPR" evidence="3">
    <location>
        <begin position="104"/>
        <end position="137"/>
    </location>
</feature>
<accession>A0A397VP52</accession>
<dbReference type="EMBL" id="QKWP01000346">
    <property type="protein sequence ID" value="RIB21693.1"/>
    <property type="molecule type" value="Genomic_DNA"/>
</dbReference>
<dbReference type="InterPro" id="IPR019734">
    <property type="entry name" value="TPR_rpt"/>
</dbReference>
<sequence length="157" mass="18491">MPGHLSTWFIPKEVKLELVKHYQMYGYSKLSEIKLNAFGLRNHKETYHMDICEESLSDLNESLEINPDDALALKIRGITYRKMSRYEESLADLNKLLEIEPDNAEILSERGETYRMMNRCKESLKNLNKSLKIKPNNASALRYRGATYRMMNRFKNH</sequence>
<name>A0A397VP52_9GLOM</name>
<reference evidence="4 5" key="1">
    <citation type="submission" date="2018-06" db="EMBL/GenBank/DDBJ databases">
        <title>Comparative genomics reveals the genomic features of Rhizophagus irregularis, R. cerebriforme, R. diaphanum and Gigaspora rosea, and their symbiotic lifestyle signature.</title>
        <authorList>
            <person name="Morin E."/>
            <person name="San Clemente H."/>
            <person name="Chen E.C.H."/>
            <person name="De La Providencia I."/>
            <person name="Hainaut M."/>
            <person name="Kuo A."/>
            <person name="Kohler A."/>
            <person name="Murat C."/>
            <person name="Tang N."/>
            <person name="Roy S."/>
            <person name="Loubradou J."/>
            <person name="Henrissat B."/>
            <person name="Grigoriev I.V."/>
            <person name="Corradi N."/>
            <person name="Roux C."/>
            <person name="Martin F.M."/>
        </authorList>
    </citation>
    <scope>NUCLEOTIDE SEQUENCE [LARGE SCALE GENOMIC DNA]</scope>
    <source>
        <strain evidence="4 5">DAOM 194757</strain>
    </source>
</reference>
<comment type="caution">
    <text evidence="4">The sequence shown here is derived from an EMBL/GenBank/DDBJ whole genome shotgun (WGS) entry which is preliminary data.</text>
</comment>
<feature type="repeat" description="TPR" evidence="3">
    <location>
        <begin position="70"/>
        <end position="103"/>
    </location>
</feature>
<keyword evidence="5" id="KW-1185">Reference proteome</keyword>
<evidence type="ECO:0000256" key="1">
    <source>
        <dbReference type="ARBA" id="ARBA00022737"/>
    </source>
</evidence>
<dbReference type="InterPro" id="IPR050498">
    <property type="entry name" value="Ycf3"/>
</dbReference>
<keyword evidence="1" id="KW-0677">Repeat</keyword>
<dbReference type="Gene3D" id="1.25.40.10">
    <property type="entry name" value="Tetratricopeptide repeat domain"/>
    <property type="match status" value="1"/>
</dbReference>
<dbReference type="InterPro" id="IPR011990">
    <property type="entry name" value="TPR-like_helical_dom_sf"/>
</dbReference>
<dbReference type="SMART" id="SM00028">
    <property type="entry name" value="TPR"/>
    <property type="match status" value="2"/>
</dbReference>
<dbReference type="PANTHER" id="PTHR44858:SF1">
    <property type="entry name" value="UDP-N-ACETYLGLUCOSAMINE--PEPTIDE N-ACETYLGLUCOSAMINYLTRANSFERASE SPINDLY-RELATED"/>
    <property type="match status" value="1"/>
</dbReference>
<dbReference type="PROSITE" id="PS50005">
    <property type="entry name" value="TPR"/>
    <property type="match status" value="2"/>
</dbReference>
<gene>
    <name evidence="4" type="ORF">C2G38_2034174</name>
</gene>
<dbReference type="AlphaFoldDB" id="A0A397VP52"/>
<proteinExistence type="predicted"/>
<evidence type="ECO:0000313" key="4">
    <source>
        <dbReference type="EMBL" id="RIB21693.1"/>
    </source>
</evidence>
<evidence type="ECO:0000256" key="2">
    <source>
        <dbReference type="ARBA" id="ARBA00022803"/>
    </source>
</evidence>
<dbReference type="Proteomes" id="UP000266673">
    <property type="component" value="Unassembled WGS sequence"/>
</dbReference>
<protein>
    <submittedName>
        <fullName evidence="4">Uncharacterized protein</fullName>
    </submittedName>
</protein>
<dbReference type="Pfam" id="PF13414">
    <property type="entry name" value="TPR_11"/>
    <property type="match status" value="1"/>
</dbReference>
<organism evidence="4 5">
    <name type="scientific">Gigaspora rosea</name>
    <dbReference type="NCBI Taxonomy" id="44941"/>
    <lineage>
        <taxon>Eukaryota</taxon>
        <taxon>Fungi</taxon>
        <taxon>Fungi incertae sedis</taxon>
        <taxon>Mucoromycota</taxon>
        <taxon>Glomeromycotina</taxon>
        <taxon>Glomeromycetes</taxon>
        <taxon>Diversisporales</taxon>
        <taxon>Gigasporaceae</taxon>
        <taxon>Gigaspora</taxon>
    </lineage>
</organism>
<evidence type="ECO:0000256" key="3">
    <source>
        <dbReference type="PROSITE-ProRule" id="PRU00339"/>
    </source>
</evidence>
<dbReference type="SUPFAM" id="SSF48452">
    <property type="entry name" value="TPR-like"/>
    <property type="match status" value="1"/>
</dbReference>
<dbReference type="STRING" id="44941.A0A397VP52"/>
<evidence type="ECO:0000313" key="5">
    <source>
        <dbReference type="Proteomes" id="UP000266673"/>
    </source>
</evidence>
<dbReference type="PANTHER" id="PTHR44858">
    <property type="entry name" value="TETRATRICOPEPTIDE REPEAT PROTEIN 6"/>
    <property type="match status" value="1"/>
</dbReference>
<dbReference type="OrthoDB" id="629492at2759"/>